<protein>
    <submittedName>
        <fullName evidence="2">HNH endonuclease</fullName>
    </submittedName>
</protein>
<keyword evidence="2" id="KW-0255">Endonuclease</keyword>
<gene>
    <name evidence="2" type="ORF">E4U02_14140</name>
</gene>
<dbReference type="InterPro" id="IPR002711">
    <property type="entry name" value="HNH"/>
</dbReference>
<dbReference type="GO" id="GO:0003676">
    <property type="term" value="F:nucleic acid binding"/>
    <property type="evidence" value="ECO:0007669"/>
    <property type="project" value="InterPro"/>
</dbReference>
<dbReference type="Proteomes" id="UP000298358">
    <property type="component" value="Unassembled WGS sequence"/>
</dbReference>
<proteinExistence type="predicted"/>
<dbReference type="OrthoDB" id="4833339at2"/>
<dbReference type="Gene3D" id="1.10.30.50">
    <property type="match status" value="1"/>
</dbReference>
<dbReference type="Pfam" id="PF01844">
    <property type="entry name" value="HNH"/>
    <property type="match status" value="1"/>
</dbReference>
<dbReference type="AlphaFoldDB" id="A0A4Y9FRH6"/>
<accession>A0A4Y9FRH6</accession>
<dbReference type="InterPro" id="IPR044925">
    <property type="entry name" value="His-Me_finger_sf"/>
</dbReference>
<sequence length="194" mass="21726">MPKAVRITGRSSSITNSFVNGIIPVIPPTQEQVDEALRILGMDEAVVCAYCGDTATEWDHLRPLVVGQKSTGYISEIHNLVPACGKCNQSKGNKDWETWMRGPARLSPSTRGIPDLEERIERLARFEAWEIPTKVDFEAIAGDDLWKKHWDNHRAILELMRESEQTVDLIRERIAASRSSIQPPPLTGTPTEPV</sequence>
<dbReference type="SUPFAM" id="SSF54060">
    <property type="entry name" value="His-Me finger endonucleases"/>
    <property type="match status" value="1"/>
</dbReference>
<evidence type="ECO:0000313" key="2">
    <source>
        <dbReference type="EMBL" id="TFU30848.1"/>
    </source>
</evidence>
<evidence type="ECO:0000259" key="1">
    <source>
        <dbReference type="Pfam" id="PF01844"/>
    </source>
</evidence>
<keyword evidence="2" id="KW-0540">Nuclease</keyword>
<reference evidence="2 3" key="1">
    <citation type="submission" date="2019-03" db="EMBL/GenBank/DDBJ databases">
        <title>Diversity of the mouse oral microbiome.</title>
        <authorList>
            <person name="Joseph S."/>
            <person name="Aduse-Opoku J."/>
            <person name="Curtis M."/>
            <person name="Wade W."/>
            <person name="Hashim A."/>
        </authorList>
    </citation>
    <scope>NUCLEOTIDE SEQUENCE [LARGE SCALE GENOMIC DNA]</scope>
    <source>
        <strain evidence="2 3">P1012</strain>
    </source>
</reference>
<name>A0A4Y9FRH6_9MICO</name>
<dbReference type="InterPro" id="IPR003615">
    <property type="entry name" value="HNH_nuc"/>
</dbReference>
<dbReference type="EMBL" id="SPQB01000052">
    <property type="protein sequence ID" value="TFU30848.1"/>
    <property type="molecule type" value="Genomic_DNA"/>
</dbReference>
<keyword evidence="3" id="KW-1185">Reference proteome</keyword>
<dbReference type="GO" id="GO:0008270">
    <property type="term" value="F:zinc ion binding"/>
    <property type="evidence" value="ECO:0007669"/>
    <property type="project" value="InterPro"/>
</dbReference>
<comment type="caution">
    <text evidence="2">The sequence shown here is derived from an EMBL/GenBank/DDBJ whole genome shotgun (WGS) entry which is preliminary data.</text>
</comment>
<organism evidence="2 3">
    <name type="scientific">Microbacterium paludicola</name>
    <dbReference type="NCBI Taxonomy" id="300019"/>
    <lineage>
        <taxon>Bacteria</taxon>
        <taxon>Bacillati</taxon>
        <taxon>Actinomycetota</taxon>
        <taxon>Actinomycetes</taxon>
        <taxon>Micrococcales</taxon>
        <taxon>Microbacteriaceae</taxon>
        <taxon>Microbacterium</taxon>
    </lineage>
</organism>
<dbReference type="CDD" id="cd00085">
    <property type="entry name" value="HNHc"/>
    <property type="match status" value="1"/>
</dbReference>
<dbReference type="GO" id="GO:0004519">
    <property type="term" value="F:endonuclease activity"/>
    <property type="evidence" value="ECO:0007669"/>
    <property type="project" value="UniProtKB-KW"/>
</dbReference>
<evidence type="ECO:0000313" key="3">
    <source>
        <dbReference type="Proteomes" id="UP000298358"/>
    </source>
</evidence>
<feature type="domain" description="HNH" evidence="1">
    <location>
        <begin position="48"/>
        <end position="94"/>
    </location>
</feature>
<keyword evidence="2" id="KW-0378">Hydrolase</keyword>